<accession>A0A895KTE7</accession>
<dbReference type="GeneID" id="67278556"/>
<geneLocation type="mitochondrion" evidence="1"/>
<dbReference type="EMBL" id="MT090080">
    <property type="protein sequence ID" value="QRZ60410.1"/>
    <property type="molecule type" value="Genomic_DNA"/>
</dbReference>
<dbReference type="RefSeq" id="YP_010170428.1">
    <property type="nucleotide sequence ID" value="NC_057606.1"/>
</dbReference>
<dbReference type="AlphaFoldDB" id="A0A895KTE7"/>
<gene>
    <name evidence="1" type="primary">orf102</name>
</gene>
<name>A0A895KTE7_9APHY</name>
<organism evidence="1">
    <name type="scientific">Phanerochaete carnosa</name>
    <dbReference type="NCBI Taxonomy" id="231932"/>
    <lineage>
        <taxon>Eukaryota</taxon>
        <taxon>Fungi</taxon>
        <taxon>Dikarya</taxon>
        <taxon>Basidiomycota</taxon>
        <taxon>Agaricomycotina</taxon>
        <taxon>Agaricomycetes</taxon>
        <taxon>Polyporales</taxon>
        <taxon>Phanerochaetaceae</taxon>
        <taxon>Phanerochaete</taxon>
    </lineage>
</organism>
<proteinExistence type="predicted"/>
<protein>
    <submittedName>
        <fullName evidence="1">Uncharacterized protein</fullName>
    </submittedName>
</protein>
<evidence type="ECO:0000313" key="1">
    <source>
        <dbReference type="EMBL" id="QRZ60410.1"/>
    </source>
</evidence>
<sequence length="102" mass="11186">MYPSLGLLSSIKMSSALSLPLMLKQAPLREKAMLKLALPQGCRRAAKQRRSMLTFSIKAKSAEGTLSILPLLLAKQCCFLAKQRGGTSGEARDSCSYLYNNY</sequence>
<reference evidence="1" key="1">
    <citation type="journal article" date="2020" name="Int. J. Biol. Macromol.">
        <title>The 206 kbp mitochondrial genome of Phanerochaete carnosa reveals dynamics of introns, accumulation of repeat sequences and plasmid-derived genes.</title>
        <authorList>
            <person name="Wang X."/>
            <person name="Song A."/>
            <person name="Wang F."/>
            <person name="Chen M."/>
            <person name="Li X."/>
            <person name="Li Q."/>
            <person name="Liu N."/>
        </authorList>
    </citation>
    <scope>NUCLEOTIDE SEQUENCE</scope>
</reference>
<keyword evidence="1" id="KW-0496">Mitochondrion</keyword>